<dbReference type="STRING" id="1005945.SAMN05216561_101290"/>
<protein>
    <submittedName>
        <fullName evidence="1">Uncharacterized protein</fullName>
    </submittedName>
</protein>
<proteinExistence type="predicted"/>
<sequence length="249" mass="26121">MTSTTAAALGLLPPREGEAERAHDATLEAWDIGLSALRDVVNLGIRAINQAGAGLSELPDGSLEELLVVPLSGDWEAIGQNAVACHQVEDALSTWSRRVLGLGVHAALVWRGAAASAYVVRVEGLALAGLALAVTVGRAALLLDEVADFCERLAVRVERLLVDLGETLARLARRILTRIAGPLGWAVFAADIATSGMGAVSDIIDDVRRVADTIDTLTALQHEVSSWAQVQAARLESFGGLPDLVPTTL</sequence>
<dbReference type="AlphaFoldDB" id="A0A1I3BS24"/>
<dbReference type="RefSeq" id="WP_091109800.1">
    <property type="nucleotide sequence ID" value="NZ_BKAF01000001.1"/>
</dbReference>
<dbReference type="Proteomes" id="UP000198649">
    <property type="component" value="Unassembled WGS sequence"/>
</dbReference>
<reference evidence="1 2" key="1">
    <citation type="submission" date="2016-10" db="EMBL/GenBank/DDBJ databases">
        <authorList>
            <person name="de Groot N.N."/>
        </authorList>
    </citation>
    <scope>NUCLEOTIDE SEQUENCE [LARGE SCALE GENOMIC DNA]</scope>
    <source>
        <strain evidence="1 2">CGMCC 1.11156</strain>
    </source>
</reference>
<dbReference type="EMBL" id="FOQG01000001">
    <property type="protein sequence ID" value="SFH64886.1"/>
    <property type="molecule type" value="Genomic_DNA"/>
</dbReference>
<evidence type="ECO:0000313" key="2">
    <source>
        <dbReference type="Proteomes" id="UP000198649"/>
    </source>
</evidence>
<gene>
    <name evidence="1" type="ORF">SAMN05216561_101290</name>
</gene>
<name>A0A1I3BS24_9ACTN</name>
<evidence type="ECO:0000313" key="1">
    <source>
        <dbReference type="EMBL" id="SFH64886.1"/>
    </source>
</evidence>
<keyword evidence="2" id="KW-1185">Reference proteome</keyword>
<accession>A0A1I3BS24</accession>
<organism evidence="1 2">
    <name type="scientific">Nocardioides psychrotolerans</name>
    <dbReference type="NCBI Taxonomy" id="1005945"/>
    <lineage>
        <taxon>Bacteria</taxon>
        <taxon>Bacillati</taxon>
        <taxon>Actinomycetota</taxon>
        <taxon>Actinomycetes</taxon>
        <taxon>Propionibacteriales</taxon>
        <taxon>Nocardioidaceae</taxon>
        <taxon>Nocardioides</taxon>
    </lineage>
</organism>